<feature type="domain" description="WCX" evidence="2">
    <location>
        <begin position="12"/>
        <end position="92"/>
    </location>
</feature>
<sequence length="122" mass="12510">SAGFARALLRATVTLRLSERGLRRLPAVADPAGIGEALAGAGAPDPAGRVTLDLPVESEDVAFATLAELGADAEVLAPEGLRARFRERARALTALYAADPTVPADPADPADTADPTDPADQR</sequence>
<evidence type="ECO:0000256" key="1">
    <source>
        <dbReference type="SAM" id="MobiDB-lite"/>
    </source>
</evidence>
<dbReference type="EMBL" id="JAAGLU010000581">
    <property type="protein sequence ID" value="NEC93185.1"/>
    <property type="molecule type" value="Genomic_DNA"/>
</dbReference>
<evidence type="ECO:0000313" key="3">
    <source>
        <dbReference type="EMBL" id="NEC93185.1"/>
    </source>
</evidence>
<proteinExistence type="predicted"/>
<name>A0A6B3C8P2_9ACTN</name>
<evidence type="ECO:0000259" key="2">
    <source>
        <dbReference type="Pfam" id="PF25583"/>
    </source>
</evidence>
<feature type="non-terminal residue" evidence="3">
    <location>
        <position position="1"/>
    </location>
</feature>
<organism evidence="3">
    <name type="scientific">Streptomyces sp. SID12501</name>
    <dbReference type="NCBI Taxonomy" id="2706042"/>
    <lineage>
        <taxon>Bacteria</taxon>
        <taxon>Bacillati</taxon>
        <taxon>Actinomycetota</taxon>
        <taxon>Actinomycetes</taxon>
        <taxon>Kitasatosporales</taxon>
        <taxon>Streptomycetaceae</taxon>
        <taxon>Streptomyces</taxon>
    </lineage>
</organism>
<gene>
    <name evidence="3" type="ORF">G3I71_47380</name>
</gene>
<dbReference type="Pfam" id="PF25583">
    <property type="entry name" value="WCX"/>
    <property type="match status" value="1"/>
</dbReference>
<comment type="caution">
    <text evidence="3">The sequence shown here is derived from an EMBL/GenBank/DDBJ whole genome shotgun (WGS) entry which is preliminary data.</text>
</comment>
<reference evidence="3" key="1">
    <citation type="submission" date="2020-01" db="EMBL/GenBank/DDBJ databases">
        <title>Insect and environment-associated Actinomycetes.</title>
        <authorList>
            <person name="Currrie C."/>
            <person name="Chevrette M."/>
            <person name="Carlson C."/>
            <person name="Stubbendieck R."/>
            <person name="Wendt-Pienkowski E."/>
        </authorList>
    </citation>
    <scope>NUCLEOTIDE SEQUENCE</scope>
    <source>
        <strain evidence="3">SID12501</strain>
    </source>
</reference>
<dbReference type="AlphaFoldDB" id="A0A6B3C8P2"/>
<accession>A0A6B3C8P2</accession>
<dbReference type="RefSeq" id="WP_164325137.1">
    <property type="nucleotide sequence ID" value="NZ_JAAGLU010000581.1"/>
</dbReference>
<feature type="region of interest" description="Disordered" evidence="1">
    <location>
        <begin position="97"/>
        <end position="122"/>
    </location>
</feature>
<protein>
    <submittedName>
        <fullName evidence="3">WYL domain-containing protein</fullName>
    </submittedName>
</protein>
<dbReference type="InterPro" id="IPR057727">
    <property type="entry name" value="WCX_dom"/>
</dbReference>